<sequence>MKKVFKYLLVSFPLAALLLMGCNKSNYEDGGITNRKFNGHTVAYLESKPVNNKALLEIINLAGFKNALETENLTFFAPSAPCIERTIRELNDLLFSTGRDTVIKLSQIKPEVWRWALGNYIFKEKRSLVDYPQVDLTNKIVFPGQTFESYTGRFMNIGVEYGNASGIQYAGYRNLVLSYPVSQTDLGGFWLNGRVASSDIETNNGFVHVIAEYETTLNQFYVEPHYFGFNLVDFVNMALDYGIGNP</sequence>
<dbReference type="Gene3D" id="2.30.180.10">
    <property type="entry name" value="FAS1 domain"/>
    <property type="match status" value="1"/>
</dbReference>
<organism evidence="1 2">
    <name type="scientific">Terrimonas rubra</name>
    <dbReference type="NCBI Taxonomy" id="1035890"/>
    <lineage>
        <taxon>Bacteria</taxon>
        <taxon>Pseudomonadati</taxon>
        <taxon>Bacteroidota</taxon>
        <taxon>Chitinophagia</taxon>
        <taxon>Chitinophagales</taxon>
        <taxon>Chitinophagaceae</taxon>
        <taxon>Terrimonas</taxon>
    </lineage>
</organism>
<reference evidence="2" key="1">
    <citation type="journal article" date="2019" name="Int. J. Syst. Evol. Microbiol.">
        <title>The Global Catalogue of Microorganisms (GCM) 10K type strain sequencing project: providing services to taxonomists for standard genome sequencing and annotation.</title>
        <authorList>
            <consortium name="The Broad Institute Genomics Platform"/>
            <consortium name="The Broad Institute Genome Sequencing Center for Infectious Disease"/>
            <person name="Wu L."/>
            <person name="Ma J."/>
        </authorList>
    </citation>
    <scope>NUCLEOTIDE SEQUENCE [LARGE SCALE GENOMIC DNA]</scope>
    <source>
        <strain evidence="2">KCTC 23299</strain>
    </source>
</reference>
<dbReference type="SUPFAM" id="SSF82153">
    <property type="entry name" value="FAS1 domain"/>
    <property type="match status" value="1"/>
</dbReference>
<evidence type="ECO:0000313" key="2">
    <source>
        <dbReference type="Proteomes" id="UP001597511"/>
    </source>
</evidence>
<protein>
    <recommendedName>
        <fullName evidence="3">Fasciclin domain-containing protein</fullName>
    </recommendedName>
</protein>
<dbReference type="EMBL" id="JBHUOZ010000003">
    <property type="protein sequence ID" value="MFD2921695.1"/>
    <property type="molecule type" value="Genomic_DNA"/>
</dbReference>
<comment type="caution">
    <text evidence="1">The sequence shown here is derived from an EMBL/GenBank/DDBJ whole genome shotgun (WGS) entry which is preliminary data.</text>
</comment>
<evidence type="ECO:0008006" key="3">
    <source>
        <dbReference type="Google" id="ProtNLM"/>
    </source>
</evidence>
<evidence type="ECO:0000313" key="1">
    <source>
        <dbReference type="EMBL" id="MFD2921695.1"/>
    </source>
</evidence>
<dbReference type="RefSeq" id="WP_386102505.1">
    <property type="nucleotide sequence ID" value="NZ_JBHUOZ010000003.1"/>
</dbReference>
<dbReference type="PROSITE" id="PS51257">
    <property type="entry name" value="PROKAR_LIPOPROTEIN"/>
    <property type="match status" value="1"/>
</dbReference>
<dbReference type="Proteomes" id="UP001597511">
    <property type="component" value="Unassembled WGS sequence"/>
</dbReference>
<keyword evidence="2" id="KW-1185">Reference proteome</keyword>
<name>A0ABW6AB92_9BACT</name>
<proteinExistence type="predicted"/>
<accession>A0ABW6AB92</accession>
<dbReference type="InterPro" id="IPR036378">
    <property type="entry name" value="FAS1_dom_sf"/>
</dbReference>
<gene>
    <name evidence="1" type="ORF">ACFS6H_18390</name>
</gene>